<gene>
    <name evidence="1" type="ORF">GTK07_12265</name>
</gene>
<sequence length="120" mass="13832">MKAIKNIVSVFLLLAIYVLASVDYHPKEKGSLSTKENSQGWFQADDFNNHFDHGLLSDHTISFEAVTFHPANGDTDHVWAIQVAHILHFKNLLAKQGYSTLRFSIAQRKIDLLYPFHFFW</sequence>
<accession>A0A6I5KT46</accession>
<dbReference type="EMBL" id="JAAAMI010000005">
    <property type="protein sequence ID" value="NDV44104.1"/>
    <property type="molecule type" value="Genomic_DNA"/>
</dbReference>
<dbReference type="AlphaFoldDB" id="A0A6I5KT46"/>
<protein>
    <submittedName>
        <fullName evidence="1">Uncharacterized protein</fullName>
    </submittedName>
</protein>
<comment type="caution">
    <text evidence="1">The sequence shown here is derived from an EMBL/GenBank/DDBJ whole genome shotgun (WGS) entry which is preliminary data.</text>
</comment>
<evidence type="ECO:0000313" key="1">
    <source>
        <dbReference type="EMBL" id="NDV44104.1"/>
    </source>
</evidence>
<proteinExistence type="predicted"/>
<reference evidence="1 2" key="1">
    <citation type="submission" date="2020-01" db="EMBL/GenBank/DDBJ databases">
        <title>Muricauda sediminis sp.nov. 40Bstr401.</title>
        <authorList>
            <person name="Xue Z."/>
            <person name="Zhu S."/>
            <person name="Ren N."/>
            <person name="Chen T."/>
            <person name="Chen X."/>
            <person name="Chen J."/>
            <person name="Yang J."/>
        </authorList>
    </citation>
    <scope>NUCLEOTIDE SEQUENCE [LARGE SCALE GENOMIC DNA]</scope>
    <source>
        <strain evidence="1 2">40Bstr401</strain>
    </source>
</reference>
<keyword evidence="2" id="KW-1185">Reference proteome</keyword>
<name>A0A6I5KT46_9FLAO</name>
<evidence type="ECO:0000313" key="2">
    <source>
        <dbReference type="Proteomes" id="UP000468707"/>
    </source>
</evidence>
<organism evidence="1 2">
    <name type="scientific">Flagellimonas sediminis</name>
    <dbReference type="NCBI Taxonomy" id="2696468"/>
    <lineage>
        <taxon>Bacteria</taxon>
        <taxon>Pseudomonadati</taxon>
        <taxon>Bacteroidota</taxon>
        <taxon>Flavobacteriia</taxon>
        <taxon>Flavobacteriales</taxon>
        <taxon>Flavobacteriaceae</taxon>
        <taxon>Flagellimonas</taxon>
    </lineage>
</organism>
<dbReference type="RefSeq" id="WP_163635527.1">
    <property type="nucleotide sequence ID" value="NZ_JAAAMI010000005.1"/>
</dbReference>
<dbReference type="Proteomes" id="UP000468707">
    <property type="component" value="Unassembled WGS sequence"/>
</dbReference>